<dbReference type="GeneID" id="54292489"/>
<keyword evidence="3" id="KW-1185">Reference proteome</keyword>
<dbReference type="AlphaFoldDB" id="A0A6A6BQM7"/>
<feature type="chain" id="PRO_5025551354" evidence="1">
    <location>
        <begin position="19"/>
        <end position="132"/>
    </location>
</feature>
<keyword evidence="1" id="KW-0732">Signal</keyword>
<dbReference type="Proteomes" id="UP000799438">
    <property type="component" value="Unassembled WGS sequence"/>
</dbReference>
<sequence>MSFINCLLNLYLACTPLAAPNYAAQVLLCRPTRRIQTPILGRRGLGTNYTVSSGGYELVPCEEGLRSDKSPEALIGKGISYMPRDTPHNWLTWALQMSCCGDGGAFLALLPVSLRMSPATVLQAAKTPFLVI</sequence>
<gene>
    <name evidence="2" type="ORF">K452DRAFT_108943</name>
</gene>
<organism evidence="2 3">
    <name type="scientific">Aplosporella prunicola CBS 121167</name>
    <dbReference type="NCBI Taxonomy" id="1176127"/>
    <lineage>
        <taxon>Eukaryota</taxon>
        <taxon>Fungi</taxon>
        <taxon>Dikarya</taxon>
        <taxon>Ascomycota</taxon>
        <taxon>Pezizomycotina</taxon>
        <taxon>Dothideomycetes</taxon>
        <taxon>Dothideomycetes incertae sedis</taxon>
        <taxon>Botryosphaeriales</taxon>
        <taxon>Aplosporellaceae</taxon>
        <taxon>Aplosporella</taxon>
    </lineage>
</organism>
<evidence type="ECO:0000256" key="1">
    <source>
        <dbReference type="SAM" id="SignalP"/>
    </source>
</evidence>
<evidence type="ECO:0000313" key="2">
    <source>
        <dbReference type="EMBL" id="KAF2146310.1"/>
    </source>
</evidence>
<feature type="signal peptide" evidence="1">
    <location>
        <begin position="1"/>
        <end position="18"/>
    </location>
</feature>
<dbReference type="EMBL" id="ML995476">
    <property type="protein sequence ID" value="KAF2146310.1"/>
    <property type="molecule type" value="Genomic_DNA"/>
</dbReference>
<dbReference type="RefSeq" id="XP_033402019.1">
    <property type="nucleotide sequence ID" value="XM_033534997.1"/>
</dbReference>
<proteinExistence type="predicted"/>
<protein>
    <submittedName>
        <fullName evidence="2">Uncharacterized protein</fullName>
    </submittedName>
</protein>
<accession>A0A6A6BQM7</accession>
<reference evidence="2" key="1">
    <citation type="journal article" date="2020" name="Stud. Mycol.">
        <title>101 Dothideomycetes genomes: a test case for predicting lifestyles and emergence of pathogens.</title>
        <authorList>
            <person name="Haridas S."/>
            <person name="Albert R."/>
            <person name="Binder M."/>
            <person name="Bloem J."/>
            <person name="Labutti K."/>
            <person name="Salamov A."/>
            <person name="Andreopoulos B."/>
            <person name="Baker S."/>
            <person name="Barry K."/>
            <person name="Bills G."/>
            <person name="Bluhm B."/>
            <person name="Cannon C."/>
            <person name="Castanera R."/>
            <person name="Culley D."/>
            <person name="Daum C."/>
            <person name="Ezra D."/>
            <person name="Gonzalez J."/>
            <person name="Henrissat B."/>
            <person name="Kuo A."/>
            <person name="Liang C."/>
            <person name="Lipzen A."/>
            <person name="Lutzoni F."/>
            <person name="Magnuson J."/>
            <person name="Mondo S."/>
            <person name="Nolan M."/>
            <person name="Ohm R."/>
            <person name="Pangilinan J."/>
            <person name="Park H.-J."/>
            <person name="Ramirez L."/>
            <person name="Alfaro M."/>
            <person name="Sun H."/>
            <person name="Tritt A."/>
            <person name="Yoshinaga Y."/>
            <person name="Zwiers L.-H."/>
            <person name="Turgeon B."/>
            <person name="Goodwin S."/>
            <person name="Spatafora J."/>
            <person name="Crous P."/>
            <person name="Grigoriev I."/>
        </authorList>
    </citation>
    <scope>NUCLEOTIDE SEQUENCE</scope>
    <source>
        <strain evidence="2">CBS 121167</strain>
    </source>
</reference>
<name>A0A6A6BQM7_9PEZI</name>
<evidence type="ECO:0000313" key="3">
    <source>
        <dbReference type="Proteomes" id="UP000799438"/>
    </source>
</evidence>